<dbReference type="GO" id="GO:0000122">
    <property type="term" value="P:negative regulation of transcription by RNA polymerase II"/>
    <property type="evidence" value="ECO:0007669"/>
    <property type="project" value="TreeGrafter"/>
</dbReference>
<dbReference type="SUPFAM" id="SSF46579">
    <property type="entry name" value="Prefoldin"/>
    <property type="match status" value="1"/>
</dbReference>
<dbReference type="OrthoDB" id="21413at2759"/>
<dbReference type="RefSeq" id="XP_022579037.1">
    <property type="nucleotide sequence ID" value="XM_022729740.1"/>
</dbReference>
<feature type="compositionally biased region" description="Polar residues" evidence="1">
    <location>
        <begin position="457"/>
        <end position="469"/>
    </location>
</feature>
<sequence length="617" mass="68996">MNLSDGSIDALERRRLELEVNIRELQESLYHWRTWEAEYDGLKEEIDTLSDDATADDFLSAGRDFGGSLVNEKEVFALLGEKKGVIRSRQQVVDIISRRIDYVRQNVATMEKRLQSAGDELDALDEGSIARLASTDMEKDFPVTEIMEELDEEGHVISSSVSTPGDKAPELLDVLKKAGVKDIPDLPGKENAKSELIEDGVEQEDKEVESGHSGFDERENQEQRPASQANGVSETQPEITATQNVDGELNGTAVVDIDESPEDAKLRREMLQYGLNEVGAVVAELELDEDGSEFSVDDDYEYDDYVSEEDEEEDEYGRTTGRVLSDEYHQQMRALENKLNARGMWNVGKDAGVLPNDVRQELEEPHVVKVEQTTENSPEEVLREKPKKKVTFSNELDIAPNTKLSAPEKKDKSVPVRQSDVPVLSDAIVERTERVSESSGHSDDKAPPKKVSRFKSARQTVPPATQEVATSSTDSSVSSNPKTSTFRSSLHQEDDSSLPSSLPIFPARPKEPKPFSQPIRDIIPDTIPSGSEIRPPEGKTLADTLVERDVKQGSAVAPEPDELDEKLHRQQIATEFYDMRNRMIYRNGGFVNDDEPETQPIEEPPKRMSKFKAARVR</sequence>
<dbReference type="PANTHER" id="PTHR15111:SF0">
    <property type="entry name" value="UNCONVENTIONAL PREFOLDIN RPB5 INTERACTOR 1"/>
    <property type="match status" value="1"/>
</dbReference>
<dbReference type="PANTHER" id="PTHR15111">
    <property type="entry name" value="RNA POLYMERASE II SUBUNIT 5-MEDIATING PROTEIN NNX3"/>
    <property type="match status" value="1"/>
</dbReference>
<evidence type="ECO:0000313" key="4">
    <source>
        <dbReference type="Proteomes" id="UP000184188"/>
    </source>
</evidence>
<dbReference type="VEuPathDB" id="FungiDB:ASPZODRAFT_71360"/>
<feature type="compositionally biased region" description="Acidic residues" evidence="1">
    <location>
        <begin position="197"/>
        <end position="207"/>
    </location>
</feature>
<dbReference type="GeneID" id="34616204"/>
<dbReference type="AlphaFoldDB" id="A0A1L9SBQ8"/>
<feature type="region of interest" description="Disordered" evidence="1">
    <location>
        <begin position="589"/>
        <end position="617"/>
    </location>
</feature>
<feature type="compositionally biased region" description="Acidic residues" evidence="1">
    <location>
        <begin position="290"/>
        <end position="315"/>
    </location>
</feature>
<protein>
    <recommendedName>
        <fullName evidence="2">DUF3835 domain-containing protein</fullName>
    </recommendedName>
</protein>
<feature type="compositionally biased region" description="Basic residues" evidence="1">
    <location>
        <begin position="607"/>
        <end position="617"/>
    </location>
</feature>
<accession>A0A1L9SBQ8</accession>
<organism evidence="3 4">
    <name type="scientific">Penicilliopsis zonata CBS 506.65</name>
    <dbReference type="NCBI Taxonomy" id="1073090"/>
    <lineage>
        <taxon>Eukaryota</taxon>
        <taxon>Fungi</taxon>
        <taxon>Dikarya</taxon>
        <taxon>Ascomycota</taxon>
        <taxon>Pezizomycotina</taxon>
        <taxon>Eurotiomycetes</taxon>
        <taxon>Eurotiomycetidae</taxon>
        <taxon>Eurotiales</taxon>
        <taxon>Aspergillaceae</taxon>
        <taxon>Penicilliopsis</taxon>
    </lineage>
</organism>
<evidence type="ECO:0000313" key="3">
    <source>
        <dbReference type="EMBL" id="OJJ44527.1"/>
    </source>
</evidence>
<feature type="compositionally biased region" description="Low complexity" evidence="1">
    <location>
        <begin position="470"/>
        <end position="485"/>
    </location>
</feature>
<feature type="domain" description="DUF3835" evidence="2">
    <location>
        <begin position="541"/>
        <end position="616"/>
    </location>
</feature>
<gene>
    <name evidence="3" type="ORF">ASPZODRAFT_71360</name>
</gene>
<keyword evidence="4" id="KW-1185">Reference proteome</keyword>
<dbReference type="GO" id="GO:0019212">
    <property type="term" value="F:phosphatase inhibitor activity"/>
    <property type="evidence" value="ECO:0007669"/>
    <property type="project" value="TreeGrafter"/>
</dbReference>
<dbReference type="InterPro" id="IPR009053">
    <property type="entry name" value="Prefoldin"/>
</dbReference>
<dbReference type="Proteomes" id="UP000184188">
    <property type="component" value="Unassembled WGS sequence"/>
</dbReference>
<feature type="compositionally biased region" description="Basic and acidic residues" evidence="1">
    <location>
        <begin position="358"/>
        <end position="369"/>
    </location>
</feature>
<dbReference type="InterPro" id="IPR052255">
    <property type="entry name" value="RNA_pol_II_subunit5-mediator"/>
</dbReference>
<feature type="compositionally biased region" description="Basic and acidic residues" evidence="1">
    <location>
        <begin position="428"/>
        <end position="447"/>
    </location>
</feature>
<feature type="region of interest" description="Disordered" evidence="1">
    <location>
        <begin position="182"/>
        <end position="247"/>
    </location>
</feature>
<evidence type="ECO:0000259" key="2">
    <source>
        <dbReference type="Pfam" id="PF12927"/>
    </source>
</evidence>
<feature type="compositionally biased region" description="Basic and acidic residues" evidence="1">
    <location>
        <begin position="182"/>
        <end position="196"/>
    </location>
</feature>
<feature type="compositionally biased region" description="Polar residues" evidence="1">
    <location>
        <begin position="223"/>
        <end position="245"/>
    </location>
</feature>
<proteinExistence type="predicted"/>
<dbReference type="EMBL" id="KV878347">
    <property type="protein sequence ID" value="OJJ44527.1"/>
    <property type="molecule type" value="Genomic_DNA"/>
</dbReference>
<feature type="region of interest" description="Disordered" evidence="1">
    <location>
        <begin position="358"/>
        <end position="542"/>
    </location>
</feature>
<feature type="domain" description="DUF3835" evidence="2">
    <location>
        <begin position="443"/>
        <end position="458"/>
    </location>
</feature>
<dbReference type="InterPro" id="IPR039553">
    <property type="entry name" value="Prefoldin-like"/>
</dbReference>
<dbReference type="InterPro" id="IPR024325">
    <property type="entry name" value="DUF3835"/>
</dbReference>
<reference evidence="4" key="1">
    <citation type="journal article" date="2017" name="Genome Biol.">
        <title>Comparative genomics reveals high biological diversity and specific adaptations in the industrially and medically important fungal genus Aspergillus.</title>
        <authorList>
            <person name="de Vries R.P."/>
            <person name="Riley R."/>
            <person name="Wiebenga A."/>
            <person name="Aguilar-Osorio G."/>
            <person name="Amillis S."/>
            <person name="Uchima C.A."/>
            <person name="Anderluh G."/>
            <person name="Asadollahi M."/>
            <person name="Askin M."/>
            <person name="Barry K."/>
            <person name="Battaglia E."/>
            <person name="Bayram O."/>
            <person name="Benocci T."/>
            <person name="Braus-Stromeyer S.A."/>
            <person name="Caldana C."/>
            <person name="Canovas D."/>
            <person name="Cerqueira G.C."/>
            <person name="Chen F."/>
            <person name="Chen W."/>
            <person name="Choi C."/>
            <person name="Clum A."/>
            <person name="Dos Santos R.A."/>
            <person name="Damasio A.R."/>
            <person name="Diallinas G."/>
            <person name="Emri T."/>
            <person name="Fekete E."/>
            <person name="Flipphi M."/>
            <person name="Freyberg S."/>
            <person name="Gallo A."/>
            <person name="Gournas C."/>
            <person name="Habgood R."/>
            <person name="Hainaut M."/>
            <person name="Harispe M.L."/>
            <person name="Henrissat B."/>
            <person name="Hilden K.S."/>
            <person name="Hope R."/>
            <person name="Hossain A."/>
            <person name="Karabika E."/>
            <person name="Karaffa L."/>
            <person name="Karanyi Z."/>
            <person name="Krasevec N."/>
            <person name="Kuo A."/>
            <person name="Kusch H."/>
            <person name="LaButti K."/>
            <person name="Lagendijk E.L."/>
            <person name="Lapidus A."/>
            <person name="Levasseur A."/>
            <person name="Lindquist E."/>
            <person name="Lipzen A."/>
            <person name="Logrieco A.F."/>
            <person name="MacCabe A."/>
            <person name="Maekelae M.R."/>
            <person name="Malavazi I."/>
            <person name="Melin P."/>
            <person name="Meyer V."/>
            <person name="Mielnichuk N."/>
            <person name="Miskei M."/>
            <person name="Molnar A.P."/>
            <person name="Mule G."/>
            <person name="Ngan C.Y."/>
            <person name="Orejas M."/>
            <person name="Orosz E."/>
            <person name="Ouedraogo J.P."/>
            <person name="Overkamp K.M."/>
            <person name="Park H.-S."/>
            <person name="Perrone G."/>
            <person name="Piumi F."/>
            <person name="Punt P.J."/>
            <person name="Ram A.F."/>
            <person name="Ramon A."/>
            <person name="Rauscher S."/>
            <person name="Record E."/>
            <person name="Riano-Pachon D.M."/>
            <person name="Robert V."/>
            <person name="Roehrig J."/>
            <person name="Ruller R."/>
            <person name="Salamov A."/>
            <person name="Salih N.S."/>
            <person name="Samson R.A."/>
            <person name="Sandor E."/>
            <person name="Sanguinetti M."/>
            <person name="Schuetze T."/>
            <person name="Sepcic K."/>
            <person name="Shelest E."/>
            <person name="Sherlock G."/>
            <person name="Sophianopoulou V."/>
            <person name="Squina F.M."/>
            <person name="Sun H."/>
            <person name="Susca A."/>
            <person name="Todd R.B."/>
            <person name="Tsang A."/>
            <person name="Unkles S.E."/>
            <person name="van de Wiele N."/>
            <person name="van Rossen-Uffink D."/>
            <person name="Oliveira J.V."/>
            <person name="Vesth T.C."/>
            <person name="Visser J."/>
            <person name="Yu J.-H."/>
            <person name="Zhou M."/>
            <person name="Andersen M.R."/>
            <person name="Archer D.B."/>
            <person name="Baker S.E."/>
            <person name="Benoit I."/>
            <person name="Brakhage A.A."/>
            <person name="Braus G.H."/>
            <person name="Fischer R."/>
            <person name="Frisvad J.C."/>
            <person name="Goldman G.H."/>
            <person name="Houbraken J."/>
            <person name="Oakley B."/>
            <person name="Pocsi I."/>
            <person name="Scazzocchio C."/>
            <person name="Seiboth B."/>
            <person name="vanKuyk P.A."/>
            <person name="Wortman J."/>
            <person name="Dyer P.S."/>
            <person name="Grigoriev I.V."/>
        </authorList>
    </citation>
    <scope>NUCLEOTIDE SEQUENCE [LARGE SCALE GENOMIC DNA]</scope>
    <source>
        <strain evidence="4">CBS 506.65</strain>
    </source>
</reference>
<feature type="compositionally biased region" description="Basic and acidic residues" evidence="1">
    <location>
        <begin position="208"/>
        <end position="222"/>
    </location>
</feature>
<name>A0A1L9SBQ8_9EURO</name>
<dbReference type="Pfam" id="PF12927">
    <property type="entry name" value="DUF3835"/>
    <property type="match status" value="2"/>
</dbReference>
<feature type="region of interest" description="Disordered" evidence="1">
    <location>
        <begin position="290"/>
        <end position="318"/>
    </location>
</feature>
<dbReference type="Gene3D" id="1.10.287.370">
    <property type="match status" value="1"/>
</dbReference>
<dbReference type="Pfam" id="PF13758">
    <property type="entry name" value="Prefoldin_3"/>
    <property type="match status" value="1"/>
</dbReference>
<dbReference type="GO" id="GO:0003682">
    <property type="term" value="F:chromatin binding"/>
    <property type="evidence" value="ECO:0007669"/>
    <property type="project" value="TreeGrafter"/>
</dbReference>
<dbReference type="GO" id="GO:0003714">
    <property type="term" value="F:transcription corepressor activity"/>
    <property type="evidence" value="ECO:0007669"/>
    <property type="project" value="TreeGrafter"/>
</dbReference>
<evidence type="ECO:0000256" key="1">
    <source>
        <dbReference type="SAM" id="MobiDB-lite"/>
    </source>
</evidence>